<evidence type="ECO:0000313" key="3">
    <source>
        <dbReference type="Proteomes" id="UP000241818"/>
    </source>
</evidence>
<dbReference type="PANTHER" id="PTHR38165:SF1">
    <property type="entry name" value="GLUCANASE B"/>
    <property type="match status" value="1"/>
</dbReference>
<dbReference type="Gene3D" id="3.30.920.50">
    <property type="entry name" value="Beta-1,3-glucanase, C-terminal domain"/>
    <property type="match status" value="1"/>
</dbReference>
<sequence>MCSVSNATTTTLSVALVNQTTSSNVYAYITGQAINNNNALVLLESDGKTLYYPTSPSSAGTPLAVDCGIPLGAPGSTTNVTIPQIAGGRIWFCINDTLTFLLNPGPGLVEPSVSNTSDPNYNKTWDFCEFTFNSSQLFSNITYVDFVSVPIALTLLSTSGASQHVSGMPADGLTTVCNGLIAQNEKDGAGWDQLIISSASGPLRALSPNTGIVMNPSLFSGYYADYVNKVWSQYTDKSLTVNTQAQWGNLTATVVNGDLDFSGVGTFSQPSAADIFSCSTGPFAGAPNNTAEMGAITARLAAAFNRSTLLLDSNQPENEVVSSYYSVSPTNHYARIVHAANLDKKGYAFPYDDVGPSNGVDQSGAVSDGSPALFTVTVGGANASVTTGATTSHAKGNLFIKFHITITITITAVIVVVE</sequence>
<dbReference type="InParanoid" id="A0A2T3AQW4"/>
<dbReference type="Pfam" id="PF16483">
    <property type="entry name" value="Glyco_hydro_64"/>
    <property type="match status" value="1"/>
</dbReference>
<organism evidence="2 3">
    <name type="scientific">Amorphotheca resinae ATCC 22711</name>
    <dbReference type="NCBI Taxonomy" id="857342"/>
    <lineage>
        <taxon>Eukaryota</taxon>
        <taxon>Fungi</taxon>
        <taxon>Dikarya</taxon>
        <taxon>Ascomycota</taxon>
        <taxon>Pezizomycotina</taxon>
        <taxon>Leotiomycetes</taxon>
        <taxon>Helotiales</taxon>
        <taxon>Amorphothecaceae</taxon>
        <taxon>Amorphotheca</taxon>
    </lineage>
</organism>
<dbReference type="AlphaFoldDB" id="A0A2T3AQW4"/>
<dbReference type="InterPro" id="IPR042517">
    <property type="entry name" value="Glyco_hydro_64_N_2"/>
</dbReference>
<gene>
    <name evidence="2" type="ORF">M430DRAFT_31360</name>
</gene>
<dbReference type="GeneID" id="36574114"/>
<keyword evidence="3" id="KW-1185">Reference proteome</keyword>
<dbReference type="CDD" id="cd09220">
    <property type="entry name" value="GH64-GluB-like"/>
    <property type="match status" value="1"/>
</dbReference>
<dbReference type="GO" id="GO:0016787">
    <property type="term" value="F:hydrolase activity"/>
    <property type="evidence" value="ECO:0007669"/>
    <property type="project" value="UniProtKB-KW"/>
</dbReference>
<reference evidence="2 3" key="1">
    <citation type="journal article" date="2018" name="New Phytol.">
        <title>Comparative genomics and transcriptomics depict ericoid mycorrhizal fungi as versatile saprotrophs and plant mutualists.</title>
        <authorList>
            <person name="Martino E."/>
            <person name="Morin E."/>
            <person name="Grelet G.A."/>
            <person name="Kuo A."/>
            <person name="Kohler A."/>
            <person name="Daghino S."/>
            <person name="Barry K.W."/>
            <person name="Cichocki N."/>
            <person name="Clum A."/>
            <person name="Dockter R.B."/>
            <person name="Hainaut M."/>
            <person name="Kuo R.C."/>
            <person name="LaButti K."/>
            <person name="Lindahl B.D."/>
            <person name="Lindquist E.A."/>
            <person name="Lipzen A."/>
            <person name="Khouja H.R."/>
            <person name="Magnuson J."/>
            <person name="Murat C."/>
            <person name="Ohm R.A."/>
            <person name="Singer S.W."/>
            <person name="Spatafora J.W."/>
            <person name="Wang M."/>
            <person name="Veneault-Fourrey C."/>
            <person name="Henrissat B."/>
            <person name="Grigoriev I.V."/>
            <person name="Martin F.M."/>
            <person name="Perotto S."/>
        </authorList>
    </citation>
    <scope>NUCLEOTIDE SEQUENCE [LARGE SCALE GENOMIC DNA]</scope>
    <source>
        <strain evidence="2 3">ATCC 22711</strain>
    </source>
</reference>
<dbReference type="PROSITE" id="PS52006">
    <property type="entry name" value="GH64"/>
    <property type="match status" value="1"/>
</dbReference>
<dbReference type="RefSeq" id="XP_024717051.1">
    <property type="nucleotide sequence ID" value="XM_024866033.1"/>
</dbReference>
<keyword evidence="2" id="KW-0378">Hydrolase</keyword>
<accession>A0A2T3AQW4</accession>
<name>A0A2T3AQW4_AMORE</name>
<dbReference type="EMBL" id="KZ679018">
    <property type="protein sequence ID" value="PSS08653.1"/>
    <property type="molecule type" value="Genomic_DNA"/>
</dbReference>
<evidence type="ECO:0000313" key="2">
    <source>
        <dbReference type="EMBL" id="PSS08653.1"/>
    </source>
</evidence>
<protein>
    <submittedName>
        <fullName evidence="2">Glycoside hydrolase family 64 protein</fullName>
    </submittedName>
</protein>
<evidence type="ECO:0000259" key="1">
    <source>
        <dbReference type="PROSITE" id="PS52006"/>
    </source>
</evidence>
<dbReference type="PANTHER" id="PTHR38165">
    <property type="match status" value="1"/>
</dbReference>
<dbReference type="InterPro" id="IPR037398">
    <property type="entry name" value="Glyco_hydro_64_fam"/>
</dbReference>
<feature type="domain" description="GH64" evidence="1">
    <location>
        <begin position="6"/>
        <end position="380"/>
    </location>
</feature>
<dbReference type="InterPro" id="IPR037176">
    <property type="entry name" value="Osmotin/thaumatin-like_sf"/>
</dbReference>
<proteinExistence type="predicted"/>
<dbReference type="Gene3D" id="2.60.110.10">
    <property type="entry name" value="Thaumatin"/>
    <property type="match status" value="1"/>
</dbReference>
<dbReference type="Proteomes" id="UP000241818">
    <property type="component" value="Unassembled WGS sequence"/>
</dbReference>
<dbReference type="InterPro" id="IPR032477">
    <property type="entry name" value="Glyco_hydro_64"/>
</dbReference>
<dbReference type="STRING" id="857342.A0A2T3AQW4"/>
<dbReference type="OrthoDB" id="10058186at2759"/>